<proteinExistence type="predicted"/>
<sequence>MDEVTFFEVGMQLRELARQLSDVSQLIDDEELRRLARQVDEIGVDELDEDVARQQSDRLQRTLMGMRSFRRNYDYWERAIAEYALRSGMTQRDAARLLGVSTATINRWNQHPVTRERND</sequence>
<protein>
    <submittedName>
        <fullName evidence="2">Helix-turn-helix domain-containing protein</fullName>
    </submittedName>
</protein>
<dbReference type="Gene3D" id="1.10.260.40">
    <property type="entry name" value="lambda repressor-like DNA-binding domains"/>
    <property type="match status" value="1"/>
</dbReference>
<dbReference type="EMBL" id="JBHLTG010000005">
    <property type="protein sequence ID" value="MFC0680528.1"/>
    <property type="molecule type" value="Genomic_DNA"/>
</dbReference>
<gene>
    <name evidence="2" type="ORF">ACFFGH_22065</name>
</gene>
<evidence type="ECO:0000259" key="1">
    <source>
        <dbReference type="PROSITE" id="PS50943"/>
    </source>
</evidence>
<reference evidence="2 3" key="1">
    <citation type="submission" date="2024-09" db="EMBL/GenBank/DDBJ databases">
        <authorList>
            <person name="Sun Q."/>
            <person name="Mori K."/>
        </authorList>
    </citation>
    <scope>NUCLEOTIDE SEQUENCE [LARGE SCALE GENOMIC DNA]</scope>
    <source>
        <strain evidence="2 3">KCTC 23076</strain>
    </source>
</reference>
<evidence type="ECO:0000313" key="2">
    <source>
        <dbReference type="EMBL" id="MFC0680528.1"/>
    </source>
</evidence>
<dbReference type="CDD" id="cd00093">
    <property type="entry name" value="HTH_XRE"/>
    <property type="match status" value="1"/>
</dbReference>
<evidence type="ECO:0000313" key="3">
    <source>
        <dbReference type="Proteomes" id="UP001589896"/>
    </source>
</evidence>
<dbReference type="InterPro" id="IPR001387">
    <property type="entry name" value="Cro/C1-type_HTH"/>
</dbReference>
<comment type="caution">
    <text evidence="2">The sequence shown here is derived from an EMBL/GenBank/DDBJ whole genome shotgun (WGS) entry which is preliminary data.</text>
</comment>
<keyword evidence="3" id="KW-1185">Reference proteome</keyword>
<name>A0ABV6RXA5_9GAMM</name>
<dbReference type="Proteomes" id="UP001589896">
    <property type="component" value="Unassembled WGS sequence"/>
</dbReference>
<accession>A0ABV6RXA5</accession>
<organism evidence="2 3">
    <name type="scientific">Lysobacter korlensis</name>
    <dbReference type="NCBI Taxonomy" id="553636"/>
    <lineage>
        <taxon>Bacteria</taxon>
        <taxon>Pseudomonadati</taxon>
        <taxon>Pseudomonadota</taxon>
        <taxon>Gammaproteobacteria</taxon>
        <taxon>Lysobacterales</taxon>
        <taxon>Lysobacteraceae</taxon>
        <taxon>Lysobacter</taxon>
    </lineage>
</organism>
<dbReference type="InterPro" id="IPR010982">
    <property type="entry name" value="Lambda_DNA-bd_dom_sf"/>
</dbReference>
<dbReference type="RefSeq" id="WP_386672346.1">
    <property type="nucleotide sequence ID" value="NZ_JBHLTG010000005.1"/>
</dbReference>
<dbReference type="Pfam" id="PF01381">
    <property type="entry name" value="HTH_3"/>
    <property type="match status" value="1"/>
</dbReference>
<feature type="domain" description="HTH cro/C1-type" evidence="1">
    <location>
        <begin position="80"/>
        <end position="108"/>
    </location>
</feature>
<dbReference type="PROSITE" id="PS50943">
    <property type="entry name" value="HTH_CROC1"/>
    <property type="match status" value="1"/>
</dbReference>